<accession>A0A2V0NU46</accession>
<evidence type="ECO:0000256" key="3">
    <source>
        <dbReference type="ARBA" id="ARBA00022618"/>
    </source>
</evidence>
<reference evidence="10 11" key="1">
    <citation type="journal article" date="2018" name="Sci. Rep.">
        <title>Raphidocelis subcapitata (=Pseudokirchneriella subcapitata) provides an insight into genome evolution and environmental adaptations in the Sphaeropleales.</title>
        <authorList>
            <person name="Suzuki S."/>
            <person name="Yamaguchi H."/>
            <person name="Nakajima N."/>
            <person name="Kawachi M."/>
        </authorList>
    </citation>
    <scope>NUCLEOTIDE SEQUENCE [LARGE SCALE GENOMIC DNA]</scope>
    <source>
        <strain evidence="10 11">NIES-35</strain>
    </source>
</reference>
<name>A0A2V0NU46_9CHLO</name>
<keyword evidence="11" id="KW-1185">Reference proteome</keyword>
<dbReference type="PROSITE" id="PS50056">
    <property type="entry name" value="TYR_PHOSPHATASE_2"/>
    <property type="match status" value="1"/>
</dbReference>
<evidence type="ECO:0000256" key="4">
    <source>
        <dbReference type="ARBA" id="ARBA00022801"/>
    </source>
</evidence>
<dbReference type="SUPFAM" id="SSF52799">
    <property type="entry name" value="(Phosphotyrosine protein) phosphatases II"/>
    <property type="match status" value="2"/>
</dbReference>
<evidence type="ECO:0000256" key="6">
    <source>
        <dbReference type="ARBA" id="ARBA00023306"/>
    </source>
</evidence>
<feature type="compositionally biased region" description="Low complexity" evidence="7">
    <location>
        <begin position="776"/>
        <end position="786"/>
    </location>
</feature>
<dbReference type="InterPro" id="IPR044506">
    <property type="entry name" value="CDC14_C"/>
</dbReference>
<evidence type="ECO:0000256" key="2">
    <source>
        <dbReference type="ARBA" id="ARBA00013064"/>
    </source>
</evidence>
<evidence type="ECO:0000256" key="7">
    <source>
        <dbReference type="SAM" id="MobiDB-lite"/>
    </source>
</evidence>
<dbReference type="InterPro" id="IPR000387">
    <property type="entry name" value="Tyr_Pase_dom"/>
</dbReference>
<evidence type="ECO:0000313" key="10">
    <source>
        <dbReference type="EMBL" id="GBF88355.1"/>
    </source>
</evidence>
<comment type="similarity">
    <text evidence="1">Belongs to the protein-tyrosine phosphatase family. Non-receptor class CDC14 subfamily.</text>
</comment>
<organism evidence="10 11">
    <name type="scientific">Raphidocelis subcapitata</name>
    <dbReference type="NCBI Taxonomy" id="307507"/>
    <lineage>
        <taxon>Eukaryota</taxon>
        <taxon>Viridiplantae</taxon>
        <taxon>Chlorophyta</taxon>
        <taxon>core chlorophytes</taxon>
        <taxon>Chlorophyceae</taxon>
        <taxon>CS clade</taxon>
        <taxon>Sphaeropleales</taxon>
        <taxon>Selenastraceae</taxon>
        <taxon>Raphidocelis</taxon>
    </lineage>
</organism>
<dbReference type="GO" id="GO:0051301">
    <property type="term" value="P:cell division"/>
    <property type="evidence" value="ECO:0007669"/>
    <property type="project" value="UniProtKB-KW"/>
</dbReference>
<dbReference type="Pfam" id="PF14671">
    <property type="entry name" value="DSPn"/>
    <property type="match status" value="1"/>
</dbReference>
<proteinExistence type="inferred from homology"/>
<keyword evidence="4" id="KW-0378">Hydrolase</keyword>
<feature type="region of interest" description="Disordered" evidence="7">
    <location>
        <begin position="386"/>
        <end position="408"/>
    </location>
</feature>
<evidence type="ECO:0000313" key="11">
    <source>
        <dbReference type="Proteomes" id="UP000247498"/>
    </source>
</evidence>
<feature type="domain" description="Tyrosine-protein phosphatase" evidence="8">
    <location>
        <begin position="182"/>
        <end position="340"/>
    </location>
</feature>
<dbReference type="Gene3D" id="3.90.190.10">
    <property type="entry name" value="Protein tyrosine phosphatase superfamily"/>
    <property type="match status" value="2"/>
</dbReference>
<dbReference type="FunFam" id="3.90.190.10:FF:000006">
    <property type="entry name" value="Dual specificity protein phosphatase CDC14B"/>
    <property type="match status" value="1"/>
</dbReference>
<feature type="compositionally biased region" description="Low complexity" evidence="7">
    <location>
        <begin position="570"/>
        <end position="582"/>
    </location>
</feature>
<dbReference type="Proteomes" id="UP000247498">
    <property type="component" value="Unassembled WGS sequence"/>
</dbReference>
<feature type="domain" description="Tyrosine specific protein phosphatases" evidence="9">
    <location>
        <begin position="265"/>
        <end position="327"/>
    </location>
</feature>
<dbReference type="EMBL" id="BDRX01000004">
    <property type="protein sequence ID" value="GBF88355.1"/>
    <property type="molecule type" value="Genomic_DNA"/>
</dbReference>
<dbReference type="OrthoDB" id="266663at2759"/>
<feature type="region of interest" description="Disordered" evidence="7">
    <location>
        <begin position="531"/>
        <end position="582"/>
    </location>
</feature>
<dbReference type="InterPro" id="IPR050561">
    <property type="entry name" value="PTP"/>
</dbReference>
<dbReference type="GO" id="GO:0004725">
    <property type="term" value="F:protein tyrosine phosphatase activity"/>
    <property type="evidence" value="ECO:0007669"/>
    <property type="project" value="UniProtKB-EC"/>
</dbReference>
<dbReference type="InterPro" id="IPR029021">
    <property type="entry name" value="Prot-tyrosine_phosphatase-like"/>
</dbReference>
<sequence length="798" mass="81042">MDEFESEAVEIIAGRFYFTALRHADAISRSKAAAAAICYCIDQDLLYEPFYADFGPLNLGKTYRFCEITARLLQEAEQRGKRLYLFCGTAPQQRANASVLVGAFQVLLLGRDPDAAFAPLARLKPFLPFRDASCGAPCFLLQIQDCLRGLHKAAQAGFLDARGGVWRFDIDEYEHYEQVENGDLNWVVPGKLLAFSGPAARPTEFVGFRSPVPEDYLDYFRRRRVAAVVRLNKKAYDRRRFTDAGLRHHELYFPDGSCPPTDLLLRFLDIAEQEPGALAVHCKAGLGRTGVLICAYMMKHYRFTAEEVIGYIRIVRPGSVIGPQQNHLKEIQPLLWREGDAWRAAHGPAPPALAWGPAPPSRAGAVAAAGLEPRLALPRAPSASAAFAAPPSPAAAQPQPQRAASGRLAEAAAAAAAARAPLVRQPASSGGAAATASAPSAAFAAAAAAAGAGAAGGRAVPVPVPAARAPGDLSLMQYVAAEQAAHAQARSHPAHAHGHLQLHSGFGAAASAAAASSSVAAAAAAYLGPGSAHAASARPPSGPRGRAPTPSNGRAPSPGAASDPGHRRGASAAGSLRGSSRGSLGGSLGVGGGLGGGFGGSGSLSGAFSVLKAGGATANGPLSAGLLLSRPASHAVGARPADHGAAHGRSPSAPRERGGGGAAGLRATLPTDTVDAAARQRAVPDRPYSLSSEFYSDAWRSSRAGSLAASTAGAAAAAAAAQAAAAAASRPRSNIVRVLAPNGQPRKVPASALLAGGGGAAGAGGGRGLGGGSGGSLLLPAGPPARTGSHTRGYAYPN</sequence>
<dbReference type="PANTHER" id="PTHR23339">
    <property type="entry name" value="TYROSINE SPECIFIC PROTEIN PHOSPHATASE AND DUAL SPECIFICITY PROTEIN PHOSPHATASE"/>
    <property type="match status" value="1"/>
</dbReference>
<keyword evidence="5" id="KW-0904">Protein phosphatase</keyword>
<evidence type="ECO:0000259" key="9">
    <source>
        <dbReference type="PROSITE" id="PS50056"/>
    </source>
</evidence>
<keyword evidence="3" id="KW-0132">Cell division</keyword>
<dbReference type="InterPro" id="IPR000340">
    <property type="entry name" value="Dual-sp_phosphatase_cat-dom"/>
</dbReference>
<comment type="caution">
    <text evidence="10">The sequence shown here is derived from an EMBL/GenBank/DDBJ whole genome shotgun (WGS) entry which is preliminary data.</text>
</comment>
<dbReference type="InterPro" id="IPR020422">
    <property type="entry name" value="TYR_PHOSPHATASE_DUAL_dom"/>
</dbReference>
<evidence type="ECO:0000259" key="8">
    <source>
        <dbReference type="PROSITE" id="PS50054"/>
    </source>
</evidence>
<gene>
    <name evidence="10" type="ORF">Rsub_01067</name>
</gene>
<dbReference type="STRING" id="307507.A0A2V0NU46"/>
<feature type="region of interest" description="Disordered" evidence="7">
    <location>
        <begin position="635"/>
        <end position="667"/>
    </location>
</feature>
<dbReference type="InterPro" id="IPR016130">
    <property type="entry name" value="Tyr_Pase_AS"/>
</dbReference>
<dbReference type="CDD" id="cd14499">
    <property type="entry name" value="CDC14_C"/>
    <property type="match status" value="1"/>
</dbReference>
<dbReference type="InParanoid" id="A0A2V0NU46"/>
<feature type="compositionally biased region" description="Low complexity" evidence="7">
    <location>
        <begin position="531"/>
        <end position="551"/>
    </location>
</feature>
<dbReference type="EC" id="3.1.3.48" evidence="2"/>
<evidence type="ECO:0000256" key="1">
    <source>
        <dbReference type="ARBA" id="ARBA00007315"/>
    </source>
</evidence>
<dbReference type="InterPro" id="IPR029260">
    <property type="entry name" value="DSPn"/>
</dbReference>
<dbReference type="PROSITE" id="PS50054">
    <property type="entry name" value="TYR_PHOSPHATASE_DUAL"/>
    <property type="match status" value="1"/>
</dbReference>
<protein>
    <recommendedName>
        <fullName evidence="2">protein-tyrosine-phosphatase</fullName>
        <ecNumber evidence="2">3.1.3.48</ecNumber>
    </recommendedName>
</protein>
<dbReference type="CDD" id="cd17657">
    <property type="entry name" value="CDC14_N"/>
    <property type="match status" value="1"/>
</dbReference>
<dbReference type="Pfam" id="PF00782">
    <property type="entry name" value="DSPc"/>
    <property type="match status" value="1"/>
</dbReference>
<feature type="region of interest" description="Disordered" evidence="7">
    <location>
        <begin position="772"/>
        <end position="798"/>
    </location>
</feature>
<dbReference type="SMART" id="SM00195">
    <property type="entry name" value="DSPc"/>
    <property type="match status" value="1"/>
</dbReference>
<keyword evidence="6" id="KW-0131">Cell cycle</keyword>
<dbReference type="AlphaFoldDB" id="A0A2V0NU46"/>
<dbReference type="PROSITE" id="PS00383">
    <property type="entry name" value="TYR_PHOSPHATASE_1"/>
    <property type="match status" value="1"/>
</dbReference>
<evidence type="ECO:0000256" key="5">
    <source>
        <dbReference type="ARBA" id="ARBA00022912"/>
    </source>
</evidence>